<dbReference type="InterPro" id="IPR036086">
    <property type="entry name" value="ParB/Sulfiredoxin_sf"/>
</dbReference>
<evidence type="ECO:0000256" key="1">
    <source>
        <dbReference type="SAM" id="MobiDB-lite"/>
    </source>
</evidence>
<dbReference type="NCBIfam" id="TIGR03764">
    <property type="entry name" value="ICE_PFGI_1_parB"/>
    <property type="match status" value="1"/>
</dbReference>
<dbReference type="InterPro" id="IPR022304">
    <property type="entry name" value="ICE_PFGI_1_ParB"/>
</dbReference>
<organism evidence="2 3">
    <name type="scientific">Conservatibacter flavescens</name>
    <dbReference type="NCBI Taxonomy" id="28161"/>
    <lineage>
        <taxon>Bacteria</taxon>
        <taxon>Pseudomonadati</taxon>
        <taxon>Pseudomonadota</taxon>
        <taxon>Gammaproteobacteria</taxon>
        <taxon>Pasteurellales</taxon>
        <taxon>Pasteurellaceae</taxon>
        <taxon>Conservatibacter</taxon>
    </lineage>
</organism>
<dbReference type="Proteomes" id="UP000229329">
    <property type="component" value="Unassembled WGS sequence"/>
</dbReference>
<gene>
    <name evidence="2" type="ORF">CVP05_09565</name>
</gene>
<evidence type="ECO:0000313" key="2">
    <source>
        <dbReference type="EMBL" id="PJG84775.1"/>
    </source>
</evidence>
<feature type="compositionally biased region" description="Basic and acidic residues" evidence="1">
    <location>
        <begin position="344"/>
        <end position="363"/>
    </location>
</feature>
<keyword evidence="3" id="KW-1185">Reference proteome</keyword>
<dbReference type="Gene3D" id="1.10.10.730">
    <property type="entry name" value="KorB DNA-binding domain"/>
    <property type="match status" value="1"/>
</dbReference>
<evidence type="ECO:0000313" key="3">
    <source>
        <dbReference type="Proteomes" id="UP000229329"/>
    </source>
</evidence>
<protein>
    <submittedName>
        <fullName evidence="2">Chromosome partitioning protein ParB</fullName>
    </submittedName>
</protein>
<proteinExistence type="predicted"/>
<dbReference type="AlphaFoldDB" id="A0A2M8S0W7"/>
<accession>A0A2M8S0W7</accession>
<dbReference type="OrthoDB" id="7656008at2"/>
<name>A0A2M8S0W7_9PAST</name>
<reference evidence="2 3" key="1">
    <citation type="submission" date="2017-11" db="EMBL/GenBank/DDBJ databases">
        <title>Reclassification of Bisgaard taxon 7 as Conservatibacter flavescens gen. nov., sp. nov.</title>
        <authorList>
            <person name="Christensen H."/>
        </authorList>
    </citation>
    <scope>NUCLEOTIDE SEQUENCE [LARGE SCALE GENOMIC DNA]</scope>
    <source>
        <strain evidence="2 3">7_4</strain>
    </source>
</reference>
<feature type="region of interest" description="Disordered" evidence="1">
    <location>
        <begin position="338"/>
        <end position="363"/>
    </location>
</feature>
<dbReference type="SUPFAM" id="SSF110849">
    <property type="entry name" value="ParB/Sulfiredoxin"/>
    <property type="match status" value="1"/>
</dbReference>
<dbReference type="EMBL" id="PHHA01000021">
    <property type="protein sequence ID" value="PJG84775.1"/>
    <property type="molecule type" value="Genomic_DNA"/>
</dbReference>
<sequence length="573" mass="65959">MDIAMSNKNKKLTEAIARNLNVSPMVNTSPTYASATATHYPTTSQYITVTLDKLHPYEHNPRKNRNPNFDMIKESIRRRGLDHKPNITQRPGEPFYIIADGGNTRIQALKELFNETQDQRFWAIECLYKPWKGETADSVEAELDLLIGHLIENDTRADLTFIEKALGIQQAKEYYEKKLDKELSSRELASELENDGYIISKTLISKMSLCIKFLYPFIPDVLFNGLGNSPIDKLLSIRNNALDVWQQYRLEVETDITFEAIWENSLSRCNNDNPFNVKTFQDALINEMTDALEGKVSYEMLYMEVDLDERKFQKLAKKQQEIDAQIQHSQEDVAKFQQQQLEKSQFETEISHSDKLEKPTTQENEVKEIVVNPDTPIQWEEKNDSTLDTETENNHSESGTINKTVEAEPDNDLAQQFSQNYGIVPGMTIQAQREQQATVNGLEFACVGRQPVADIWQVYPSRQHKAEAYSLALDIAEQFNLEQFVEHIVKEPVDYSFQMKPLDEALEDDTKRSIYELLNMLQTHDLTYSDACFLDTALLLGSAEREPNIDDITLVKLFRLIRLVRYLRATATV</sequence>
<comment type="caution">
    <text evidence="2">The sequence shown here is derived from an EMBL/GenBank/DDBJ whole genome shotgun (WGS) entry which is preliminary data.</text>
</comment>
<dbReference type="InterPro" id="IPR042075">
    <property type="entry name" value="KorB_DNA-db"/>
</dbReference>